<keyword evidence="5" id="KW-1185">Reference proteome</keyword>
<evidence type="ECO:0000256" key="2">
    <source>
        <dbReference type="SAM" id="Phobius"/>
    </source>
</evidence>
<dbReference type="Proteomes" id="UP000275078">
    <property type="component" value="Unassembled WGS sequence"/>
</dbReference>
<protein>
    <submittedName>
        <fullName evidence="4">Uncharacterized protein</fullName>
    </submittedName>
</protein>
<accession>A0A3N4HI04</accession>
<feature type="transmembrane region" description="Helical" evidence="2">
    <location>
        <begin position="161"/>
        <end position="186"/>
    </location>
</feature>
<proteinExistence type="predicted"/>
<keyword evidence="2" id="KW-0812">Transmembrane</keyword>
<feature type="signal peptide" evidence="3">
    <location>
        <begin position="1"/>
        <end position="30"/>
    </location>
</feature>
<feature type="transmembrane region" description="Helical" evidence="2">
    <location>
        <begin position="300"/>
        <end position="324"/>
    </location>
</feature>
<organism evidence="4 5">
    <name type="scientific">Ascobolus immersus RN42</name>
    <dbReference type="NCBI Taxonomy" id="1160509"/>
    <lineage>
        <taxon>Eukaryota</taxon>
        <taxon>Fungi</taxon>
        <taxon>Dikarya</taxon>
        <taxon>Ascomycota</taxon>
        <taxon>Pezizomycotina</taxon>
        <taxon>Pezizomycetes</taxon>
        <taxon>Pezizales</taxon>
        <taxon>Ascobolaceae</taxon>
        <taxon>Ascobolus</taxon>
    </lineage>
</organism>
<dbReference type="AlphaFoldDB" id="A0A3N4HI04"/>
<reference evidence="4 5" key="1">
    <citation type="journal article" date="2018" name="Nat. Ecol. Evol.">
        <title>Pezizomycetes genomes reveal the molecular basis of ectomycorrhizal truffle lifestyle.</title>
        <authorList>
            <person name="Murat C."/>
            <person name="Payen T."/>
            <person name="Noel B."/>
            <person name="Kuo A."/>
            <person name="Morin E."/>
            <person name="Chen J."/>
            <person name="Kohler A."/>
            <person name="Krizsan K."/>
            <person name="Balestrini R."/>
            <person name="Da Silva C."/>
            <person name="Montanini B."/>
            <person name="Hainaut M."/>
            <person name="Levati E."/>
            <person name="Barry K.W."/>
            <person name="Belfiori B."/>
            <person name="Cichocki N."/>
            <person name="Clum A."/>
            <person name="Dockter R.B."/>
            <person name="Fauchery L."/>
            <person name="Guy J."/>
            <person name="Iotti M."/>
            <person name="Le Tacon F."/>
            <person name="Lindquist E.A."/>
            <person name="Lipzen A."/>
            <person name="Malagnac F."/>
            <person name="Mello A."/>
            <person name="Molinier V."/>
            <person name="Miyauchi S."/>
            <person name="Poulain J."/>
            <person name="Riccioni C."/>
            <person name="Rubini A."/>
            <person name="Sitrit Y."/>
            <person name="Splivallo R."/>
            <person name="Traeger S."/>
            <person name="Wang M."/>
            <person name="Zifcakova L."/>
            <person name="Wipf D."/>
            <person name="Zambonelli A."/>
            <person name="Paolocci F."/>
            <person name="Nowrousian M."/>
            <person name="Ottonello S."/>
            <person name="Baldrian P."/>
            <person name="Spatafora J.W."/>
            <person name="Henrissat B."/>
            <person name="Nagy L.G."/>
            <person name="Aury J.M."/>
            <person name="Wincker P."/>
            <person name="Grigoriev I.V."/>
            <person name="Bonfante P."/>
            <person name="Martin F.M."/>
        </authorList>
    </citation>
    <scope>NUCLEOTIDE SEQUENCE [LARGE SCALE GENOMIC DNA]</scope>
    <source>
        <strain evidence="4 5">RN42</strain>
    </source>
</reference>
<gene>
    <name evidence="4" type="ORF">BJ508DRAFT_313643</name>
</gene>
<name>A0A3N4HI04_ASCIM</name>
<keyword evidence="3" id="KW-0732">Signal</keyword>
<keyword evidence="2" id="KW-0472">Membrane</keyword>
<feature type="chain" id="PRO_5018123257" evidence="3">
    <location>
        <begin position="31"/>
        <end position="447"/>
    </location>
</feature>
<sequence>MRLPPINPRSQTFLILTTISFLFLPIPVVASPTGTPDDHQINFEAASPEDREHLMELLKPLASMAGGNGAGSLFAKESGKPGGKPANESPTFGTELDDMCDRYRTVLEEGDSKGDGIGSNKVRVEGLEVGCNATKLPEFRGTVVGKVCVGMVWGIPWESGWFGIVTGLAISEAVLILFFCVGVFVLRKRRNGVRGSSTALFIPSTLSFFKNPKEAFQPRANLTRLISEFDDLCFRYNKTLTNSTFERTEAPIFRIDAACYNTKLLDLKELATEREGENVDMASTKTFKVKASESWKTKSTLVLAFGISFAASVLGNIGLVVVLYRKTRQLRGPSDDSESDQSRRGKLTKPMRVEESGDRNQEPEREGEGHGGDGTYENEEVEGAFSTEKMLDNLILSFCQPINNCTVENPACLGESCAYRSTWIDPKPQRLEIVISAVLTNHANMNE</sequence>
<evidence type="ECO:0000313" key="4">
    <source>
        <dbReference type="EMBL" id="RPA73602.1"/>
    </source>
</evidence>
<feature type="region of interest" description="Disordered" evidence="1">
    <location>
        <begin position="331"/>
        <end position="378"/>
    </location>
</feature>
<evidence type="ECO:0000256" key="1">
    <source>
        <dbReference type="SAM" id="MobiDB-lite"/>
    </source>
</evidence>
<evidence type="ECO:0000256" key="3">
    <source>
        <dbReference type="SAM" id="SignalP"/>
    </source>
</evidence>
<evidence type="ECO:0000313" key="5">
    <source>
        <dbReference type="Proteomes" id="UP000275078"/>
    </source>
</evidence>
<keyword evidence="2" id="KW-1133">Transmembrane helix</keyword>
<dbReference type="EMBL" id="ML119815">
    <property type="protein sequence ID" value="RPA73602.1"/>
    <property type="molecule type" value="Genomic_DNA"/>
</dbReference>
<feature type="compositionally biased region" description="Basic and acidic residues" evidence="1">
    <location>
        <begin position="351"/>
        <end position="371"/>
    </location>
</feature>